<dbReference type="AlphaFoldDB" id="J9UJT1"/>
<dbReference type="HOGENOM" id="CLU_3120891_0_0_7"/>
<name>J9UJT1_SYNC1</name>
<accession>J9UJT1</accession>
<sequence length="50" mass="5953">MPIRFRPQDLRGAKRRSYHLWRNQATRIGLLCFIEITSDLNPALIRPVYV</sequence>
<dbReference type="STRING" id="338963.Pcar_3471"/>
<protein>
    <submittedName>
        <fullName evidence="1">Uncharacterized protein</fullName>
    </submittedName>
</protein>
<dbReference type="EMBL" id="CP000142">
    <property type="protein sequence ID" value="AFR67620.1"/>
    <property type="molecule type" value="Genomic_DNA"/>
</dbReference>
<proteinExistence type="predicted"/>
<gene>
    <name evidence="1" type="ordered locus">Pcar_3471</name>
</gene>
<reference evidence="2" key="1">
    <citation type="submission" date="2005-10" db="EMBL/GenBank/DDBJ databases">
        <title>Complete sequence of Pelobacter carbinolicus DSM 2380.</title>
        <authorList>
            <person name="Copeland A."/>
            <person name="Lucas S."/>
            <person name="Lapidus A."/>
            <person name="Barry K."/>
            <person name="Detter J.C."/>
            <person name="Glavina T."/>
            <person name="Hammon N."/>
            <person name="Israni S."/>
            <person name="Pitluck S."/>
            <person name="Chertkov O."/>
            <person name="Schmutz J."/>
            <person name="Larimer F."/>
            <person name="Land M."/>
            <person name="Kyrpides N."/>
            <person name="Ivanova N."/>
            <person name="Richardson P."/>
        </authorList>
    </citation>
    <scope>NUCLEOTIDE SEQUENCE [LARGE SCALE GENOMIC DNA]</scope>
    <source>
        <strain evidence="2">DSM 2380 / NBRC 103641 / GraBd1</strain>
    </source>
</reference>
<evidence type="ECO:0000313" key="1">
    <source>
        <dbReference type="EMBL" id="AFR67620.1"/>
    </source>
</evidence>
<organism evidence="1 2">
    <name type="scientific">Syntrophotalea carbinolica (strain DSM 2380 / NBRC 103641 / GraBd1)</name>
    <name type="common">Pelobacter carbinolicus</name>
    <dbReference type="NCBI Taxonomy" id="338963"/>
    <lineage>
        <taxon>Bacteria</taxon>
        <taxon>Pseudomonadati</taxon>
        <taxon>Thermodesulfobacteriota</taxon>
        <taxon>Desulfuromonadia</taxon>
        <taxon>Desulfuromonadales</taxon>
        <taxon>Syntrophotaleaceae</taxon>
        <taxon>Syntrophotalea</taxon>
    </lineage>
</organism>
<keyword evidence="2" id="KW-1185">Reference proteome</keyword>
<dbReference type="Proteomes" id="UP000002534">
    <property type="component" value="Chromosome"/>
</dbReference>
<evidence type="ECO:0000313" key="2">
    <source>
        <dbReference type="Proteomes" id="UP000002534"/>
    </source>
</evidence>
<reference evidence="1 2" key="2">
    <citation type="journal article" date="2012" name="BMC Genomics">
        <title>The genome of Pelobacter carbinolicus reveals surprising metabolic capabilities and physiological features.</title>
        <authorList>
            <person name="Aklujkar M."/>
            <person name="Haveman S.A."/>
            <person name="Didonato R.Jr."/>
            <person name="Chertkov O."/>
            <person name="Han C.S."/>
            <person name="Land M.L."/>
            <person name="Brown P."/>
            <person name="Lovley D.R."/>
        </authorList>
    </citation>
    <scope>NUCLEOTIDE SEQUENCE [LARGE SCALE GENOMIC DNA]</scope>
    <source>
        <strain evidence="2">DSM 2380 / NBRC 103641 / GraBd1</strain>
    </source>
</reference>
<dbReference type="KEGG" id="pca:Pcar_3471"/>